<sequence>MLIEFSVGNYRSFKEKVTFSMVAANLVSKDKEVDNNNVFSVDDNLSLLKNAAIYGANASGKSNLAKAMSFMKWFMVNSSKETQSTEKINVEPFRLSTETESQPSYFEIVFLLKSQKYRYGFEVNKDKVVSEWLFYVPKVRETKLFERNENHISCSRNYKADGIQQRTRHNALFLSVSAQFNVDIAEKILTWLTNQLKIVSGLNDDGYQGYTSRCLRESKSKKDAIFKLIKKLDLGISELDIQEVDYIESLREARNQLPQDAPKEFKEILANLINTYHSIELLIREQKVTSIKTLHQKFDENGVLVGTESFDLNLQESEGTQKIFAISGLLVDTLQEGKTLIIDEFDARLHPLISYAIVELFNKKDTNPNNAQLIFMTHDTNLLTNKLFRRDQIWFTEKNKYGVTDLYSLAEYKIRNDASFESDYIKGRYGAIPYIGNLSHLIDAHG</sequence>
<dbReference type="GO" id="GO:0005524">
    <property type="term" value="F:ATP binding"/>
    <property type="evidence" value="ECO:0007669"/>
    <property type="project" value="InterPro"/>
</dbReference>
<dbReference type="PANTHER" id="PTHR40396:SF1">
    <property type="entry name" value="ATPASE AAA-TYPE CORE DOMAIN-CONTAINING PROTEIN"/>
    <property type="match status" value="1"/>
</dbReference>
<keyword evidence="3" id="KW-1185">Reference proteome</keyword>
<dbReference type="InterPro" id="IPR027417">
    <property type="entry name" value="P-loop_NTPase"/>
</dbReference>
<feature type="domain" description="ATPase AAA-type core" evidence="1">
    <location>
        <begin position="52"/>
        <end position="383"/>
    </location>
</feature>
<dbReference type="Pfam" id="PF13304">
    <property type="entry name" value="AAA_21"/>
    <property type="match status" value="1"/>
</dbReference>
<dbReference type="Gene3D" id="3.40.50.300">
    <property type="entry name" value="P-loop containing nucleotide triphosphate hydrolases"/>
    <property type="match status" value="1"/>
</dbReference>
<dbReference type="GO" id="GO:0016887">
    <property type="term" value="F:ATP hydrolysis activity"/>
    <property type="evidence" value="ECO:0007669"/>
    <property type="project" value="InterPro"/>
</dbReference>
<dbReference type="Proteomes" id="UP000218238">
    <property type="component" value="Unassembled WGS sequence"/>
</dbReference>
<comment type="caution">
    <text evidence="2">The sequence shown here is derived from an EMBL/GenBank/DDBJ whole genome shotgun (WGS) entry which is preliminary data.</text>
</comment>
<dbReference type="SUPFAM" id="SSF52540">
    <property type="entry name" value="P-loop containing nucleoside triphosphate hydrolases"/>
    <property type="match status" value="1"/>
</dbReference>
<evidence type="ECO:0000259" key="1">
    <source>
        <dbReference type="Pfam" id="PF13304"/>
    </source>
</evidence>
<dbReference type="InterPro" id="IPR003959">
    <property type="entry name" value="ATPase_AAA_core"/>
</dbReference>
<evidence type="ECO:0000313" key="2">
    <source>
        <dbReference type="EMBL" id="PAX53508.1"/>
    </source>
</evidence>
<gene>
    <name evidence="2" type="ORF">CK510_13655</name>
</gene>
<dbReference type="AlphaFoldDB" id="A0A2A2TIQ1"/>
<evidence type="ECO:0000313" key="3">
    <source>
        <dbReference type="Proteomes" id="UP000218238"/>
    </source>
</evidence>
<proteinExistence type="predicted"/>
<protein>
    <submittedName>
        <fullName evidence="2">Abortive infection protein</fullName>
    </submittedName>
</protein>
<name>A0A2A2TIQ1_9CYAN</name>
<dbReference type="EMBL" id="NTFS01000135">
    <property type="protein sequence ID" value="PAX53508.1"/>
    <property type="molecule type" value="Genomic_DNA"/>
</dbReference>
<organism evidence="2 3">
    <name type="scientific">Brunnivagina elsteri CCALA 953</name>
    <dbReference type="NCBI Taxonomy" id="987040"/>
    <lineage>
        <taxon>Bacteria</taxon>
        <taxon>Bacillati</taxon>
        <taxon>Cyanobacteriota</taxon>
        <taxon>Cyanophyceae</taxon>
        <taxon>Nostocales</taxon>
        <taxon>Calotrichaceae</taxon>
        <taxon>Brunnivagina</taxon>
    </lineage>
</organism>
<reference evidence="2 3" key="1">
    <citation type="submission" date="2017-08" db="EMBL/GenBank/DDBJ databases">
        <title>Draft genome sequence of filamentous cyanobacterium Calothrix elsteri CCALA 953.</title>
        <authorList>
            <person name="Gagunashvili A.N."/>
            <person name="Elster J."/>
            <person name="Andresson O.S."/>
        </authorList>
    </citation>
    <scope>NUCLEOTIDE SEQUENCE [LARGE SCALE GENOMIC DNA]</scope>
    <source>
        <strain evidence="2 3">CCALA 953</strain>
    </source>
</reference>
<dbReference type="PANTHER" id="PTHR40396">
    <property type="entry name" value="ATPASE-LIKE PROTEIN"/>
    <property type="match status" value="1"/>
</dbReference>
<dbReference type="OrthoDB" id="9809324at2"/>
<accession>A0A2A2TIQ1</accession>